<proteinExistence type="predicted"/>
<reference evidence="2 3" key="1">
    <citation type="submission" date="2019-07" db="EMBL/GenBank/DDBJ databases">
        <title>De Novo Assembly of kiwifruit Actinidia rufa.</title>
        <authorList>
            <person name="Sugita-Konishi S."/>
            <person name="Sato K."/>
            <person name="Mori E."/>
            <person name="Abe Y."/>
            <person name="Kisaki G."/>
            <person name="Hamano K."/>
            <person name="Suezawa K."/>
            <person name="Otani M."/>
            <person name="Fukuda T."/>
            <person name="Manabe T."/>
            <person name="Gomi K."/>
            <person name="Tabuchi M."/>
            <person name="Akimitsu K."/>
            <person name="Kataoka I."/>
        </authorList>
    </citation>
    <scope>NUCLEOTIDE SEQUENCE [LARGE SCALE GENOMIC DNA]</scope>
    <source>
        <strain evidence="3">cv. Fuchu</strain>
    </source>
</reference>
<gene>
    <name evidence="2" type="ORF">Acr_25g0003110</name>
</gene>
<comment type="caution">
    <text evidence="2">The sequence shown here is derived from an EMBL/GenBank/DDBJ whole genome shotgun (WGS) entry which is preliminary data.</text>
</comment>
<dbReference type="EMBL" id="BJWL01000025">
    <property type="protein sequence ID" value="GFZ15902.1"/>
    <property type="molecule type" value="Genomic_DNA"/>
</dbReference>
<organism evidence="2 3">
    <name type="scientific">Actinidia rufa</name>
    <dbReference type="NCBI Taxonomy" id="165716"/>
    <lineage>
        <taxon>Eukaryota</taxon>
        <taxon>Viridiplantae</taxon>
        <taxon>Streptophyta</taxon>
        <taxon>Embryophyta</taxon>
        <taxon>Tracheophyta</taxon>
        <taxon>Spermatophyta</taxon>
        <taxon>Magnoliopsida</taxon>
        <taxon>eudicotyledons</taxon>
        <taxon>Gunneridae</taxon>
        <taxon>Pentapetalae</taxon>
        <taxon>asterids</taxon>
        <taxon>Ericales</taxon>
        <taxon>Actinidiaceae</taxon>
        <taxon>Actinidia</taxon>
    </lineage>
</organism>
<dbReference type="AlphaFoldDB" id="A0A7J0GYN0"/>
<accession>A0A7J0GYN0</accession>
<feature type="region of interest" description="Disordered" evidence="1">
    <location>
        <begin position="1"/>
        <end position="43"/>
    </location>
</feature>
<sequence>MDKGEDVPASKTALVKGDKGESRHSQDEHPQNESPRAMSRRISLKKLGQNLEEFKSEGSVARSTLANGVVICEKCPKDASTTSPNKKGRTNLPNKKGKTAADPKGKETAPPPEAKKAKPRNAAIPKGTPVPKLGDGPSANPSTVLGPRASILEGPSVIEKILSGVVPPVDKERVE</sequence>
<name>A0A7J0GYN0_9ERIC</name>
<feature type="region of interest" description="Disordered" evidence="1">
    <location>
        <begin position="74"/>
        <end position="153"/>
    </location>
</feature>
<feature type="compositionally biased region" description="Basic and acidic residues" evidence="1">
    <location>
        <begin position="16"/>
        <end position="31"/>
    </location>
</feature>
<evidence type="ECO:0000313" key="2">
    <source>
        <dbReference type="EMBL" id="GFZ15902.1"/>
    </source>
</evidence>
<evidence type="ECO:0000313" key="3">
    <source>
        <dbReference type="Proteomes" id="UP000585474"/>
    </source>
</evidence>
<protein>
    <submittedName>
        <fullName evidence="2">Uncharacterized protein</fullName>
    </submittedName>
</protein>
<evidence type="ECO:0000256" key="1">
    <source>
        <dbReference type="SAM" id="MobiDB-lite"/>
    </source>
</evidence>
<dbReference type="Proteomes" id="UP000585474">
    <property type="component" value="Unassembled WGS sequence"/>
</dbReference>
<keyword evidence="3" id="KW-1185">Reference proteome</keyword>